<proteinExistence type="predicted"/>
<protein>
    <submittedName>
        <fullName evidence="4">TIGR03752 family integrating conjugative element protein</fullName>
    </submittedName>
</protein>
<keyword evidence="3" id="KW-1133">Transmembrane helix</keyword>
<sequence length="491" mass="52522">MKANKMFFVIIAIVVAMVGGIIWFLFGGTGSTRQDPDNSRDVLDISLKDLTPEELRAMGIEGDTPQDTVRTLIGTVKSNNKKVEEIIAQNEQLNRENDRLRDKNNNLDYQIGEAVRAETQGLLNEIQTLRGQLETAKNQLVHPNGENVAVQGQTGGIAVGNSEYSVNGNMPEAYGMQWVEPSDRVGLDGNGNVLLDNVSGTAKFGFPNDFSGNNKNSSSSTKGLPLMPNTDETSGNAIGNAINSTFNRHSTPFYTIPDNSTLMGATAMTALVGRVPINNNVTEPYPFKLLISRENLMANGIELPDIEGAIVSGNATGDWTLSCVRGTITSFTFVFQDGRINTVSQGGSNTVSSGNQGSLGWLSDNSGIPCVPGKRKTNAPEYLTTNFFLSGAAAAAQGLSQSQTTTVVDGNSIVGAVTGEQGKFILGQALGGGLRETADWVRQRFGQTFDAIYVPPGHNVAIHISQQIAIDYDTGNRKVKYTQVSSSSKLD</sequence>
<name>A0A2M8RV53_9PAST</name>
<keyword evidence="1" id="KW-0175">Coiled coil</keyword>
<feature type="transmembrane region" description="Helical" evidence="3">
    <location>
        <begin position="7"/>
        <end position="26"/>
    </location>
</feature>
<comment type="caution">
    <text evidence="4">The sequence shown here is derived from an EMBL/GenBank/DDBJ whole genome shotgun (WGS) entry which is preliminary data.</text>
</comment>
<dbReference type="EMBL" id="PHGZ01000014">
    <property type="protein sequence ID" value="PJG82782.1"/>
    <property type="molecule type" value="Genomic_DNA"/>
</dbReference>
<feature type="compositionally biased region" description="Low complexity" evidence="2">
    <location>
        <begin position="211"/>
        <end position="223"/>
    </location>
</feature>
<evidence type="ECO:0000256" key="3">
    <source>
        <dbReference type="SAM" id="Phobius"/>
    </source>
</evidence>
<dbReference type="InterPro" id="IPR021207">
    <property type="entry name" value="Integr_conj_element_PFL4705"/>
</dbReference>
<evidence type="ECO:0000256" key="2">
    <source>
        <dbReference type="SAM" id="MobiDB-lite"/>
    </source>
</evidence>
<dbReference type="RefSeq" id="WP_100296881.1">
    <property type="nucleotide sequence ID" value="NZ_PHGZ01000014.1"/>
</dbReference>
<keyword evidence="3" id="KW-0472">Membrane</keyword>
<evidence type="ECO:0000313" key="5">
    <source>
        <dbReference type="Proteomes" id="UP000230282"/>
    </source>
</evidence>
<reference evidence="4 5" key="1">
    <citation type="submission" date="2017-11" db="EMBL/GenBank/DDBJ databases">
        <title>Reclassification of Bisgaard taxon 5 as Caviibacterium pharyngocola gen. nov., sp. nov.</title>
        <authorList>
            <person name="Christensen H."/>
        </authorList>
    </citation>
    <scope>NUCLEOTIDE SEQUENCE [LARGE SCALE GENOMIC DNA]</scope>
    <source>
        <strain evidence="4 5">7_3</strain>
    </source>
</reference>
<dbReference type="Proteomes" id="UP000230282">
    <property type="component" value="Unassembled WGS sequence"/>
</dbReference>
<dbReference type="AlphaFoldDB" id="A0A2M8RV53"/>
<feature type="coiled-coil region" evidence="1">
    <location>
        <begin position="76"/>
        <end position="139"/>
    </location>
</feature>
<keyword evidence="3" id="KW-0812">Transmembrane</keyword>
<gene>
    <name evidence="4" type="ORF">CVP04_07405</name>
</gene>
<dbReference type="NCBIfam" id="TIGR03752">
    <property type="entry name" value="conj_TIGR03752"/>
    <property type="match status" value="1"/>
</dbReference>
<accession>A0A2M8RV53</accession>
<evidence type="ECO:0000313" key="4">
    <source>
        <dbReference type="EMBL" id="PJG82782.1"/>
    </source>
</evidence>
<dbReference type="OrthoDB" id="7061550at2"/>
<evidence type="ECO:0000256" key="1">
    <source>
        <dbReference type="SAM" id="Coils"/>
    </source>
</evidence>
<organism evidence="4 5">
    <name type="scientific">Caviibacterium pharyngocola</name>
    <dbReference type="NCBI Taxonomy" id="28159"/>
    <lineage>
        <taxon>Bacteria</taxon>
        <taxon>Pseudomonadati</taxon>
        <taxon>Pseudomonadota</taxon>
        <taxon>Gammaproteobacteria</taxon>
        <taxon>Pasteurellales</taxon>
        <taxon>Pasteurellaceae</taxon>
        <taxon>Caviibacterium</taxon>
    </lineage>
</organism>
<feature type="region of interest" description="Disordered" evidence="2">
    <location>
        <begin position="209"/>
        <end position="230"/>
    </location>
</feature>
<keyword evidence="5" id="KW-1185">Reference proteome</keyword>